<proteinExistence type="predicted"/>
<evidence type="ECO:0000313" key="4">
    <source>
        <dbReference type="EMBL" id="CAL8133810.1"/>
    </source>
</evidence>
<accession>A0ABP1RRG7</accession>
<gene>
    <name evidence="4" type="ORF">ODALV1_LOCUS25234</name>
</gene>
<keyword evidence="2" id="KW-0479">Metal-binding</keyword>
<evidence type="ECO:0000256" key="1">
    <source>
        <dbReference type="ARBA" id="ARBA00001968"/>
    </source>
</evidence>
<keyword evidence="5" id="KW-1185">Reference proteome</keyword>
<sequence>MPTEQHSINTEPCPGYLFAINLFRARSFHSVKKKAHHRRPLISKKTKWNGTYVYIEQSSNQELQSSTYSPRKHRHLVKFMMVTAPDGNIIDAPGPFLADAANSDAKILSNLLKKEGDGIAAFFRKNDHLILDRGFRDVLALLEKLGIQ</sequence>
<dbReference type="Pfam" id="PF13359">
    <property type="entry name" value="DDE_Tnp_4"/>
    <property type="match status" value="1"/>
</dbReference>
<reference evidence="4 5" key="1">
    <citation type="submission" date="2024-08" db="EMBL/GenBank/DDBJ databases">
        <authorList>
            <person name="Cucini C."/>
            <person name="Frati F."/>
        </authorList>
    </citation>
    <scope>NUCLEOTIDE SEQUENCE [LARGE SCALE GENOMIC DNA]</scope>
</reference>
<dbReference type="EMBL" id="CAXLJM020000102">
    <property type="protein sequence ID" value="CAL8133810.1"/>
    <property type="molecule type" value="Genomic_DNA"/>
</dbReference>
<feature type="domain" description="DDE Tnp4" evidence="3">
    <location>
        <begin position="50"/>
        <end position="136"/>
    </location>
</feature>
<dbReference type="InterPro" id="IPR027806">
    <property type="entry name" value="HARBI1_dom"/>
</dbReference>
<dbReference type="Proteomes" id="UP001642540">
    <property type="component" value="Unassembled WGS sequence"/>
</dbReference>
<evidence type="ECO:0000313" key="5">
    <source>
        <dbReference type="Proteomes" id="UP001642540"/>
    </source>
</evidence>
<organism evidence="4 5">
    <name type="scientific">Orchesella dallaii</name>
    <dbReference type="NCBI Taxonomy" id="48710"/>
    <lineage>
        <taxon>Eukaryota</taxon>
        <taxon>Metazoa</taxon>
        <taxon>Ecdysozoa</taxon>
        <taxon>Arthropoda</taxon>
        <taxon>Hexapoda</taxon>
        <taxon>Collembola</taxon>
        <taxon>Entomobryomorpha</taxon>
        <taxon>Entomobryoidea</taxon>
        <taxon>Orchesellidae</taxon>
        <taxon>Orchesellinae</taxon>
        <taxon>Orchesella</taxon>
    </lineage>
</organism>
<comment type="caution">
    <text evidence="4">The sequence shown here is derived from an EMBL/GenBank/DDBJ whole genome shotgun (WGS) entry which is preliminary data.</text>
</comment>
<name>A0ABP1RRG7_9HEXA</name>
<comment type="cofactor">
    <cofactor evidence="1">
        <name>a divalent metal cation</name>
        <dbReference type="ChEBI" id="CHEBI:60240"/>
    </cofactor>
</comment>
<evidence type="ECO:0000256" key="2">
    <source>
        <dbReference type="ARBA" id="ARBA00022723"/>
    </source>
</evidence>
<protein>
    <recommendedName>
        <fullName evidence="3">DDE Tnp4 domain-containing protein</fullName>
    </recommendedName>
</protein>
<evidence type="ECO:0000259" key="3">
    <source>
        <dbReference type="Pfam" id="PF13359"/>
    </source>
</evidence>